<dbReference type="SUPFAM" id="SSF51206">
    <property type="entry name" value="cAMP-binding domain-like"/>
    <property type="match status" value="1"/>
</dbReference>
<dbReference type="InterPro" id="IPR018490">
    <property type="entry name" value="cNMP-bd_dom_sf"/>
</dbReference>
<dbReference type="Gene3D" id="2.60.120.10">
    <property type="entry name" value="Jelly Rolls"/>
    <property type="match status" value="1"/>
</dbReference>
<dbReference type="GO" id="GO:0005829">
    <property type="term" value="C:cytosol"/>
    <property type="evidence" value="ECO:0007669"/>
    <property type="project" value="TreeGrafter"/>
</dbReference>
<dbReference type="Proteomes" id="UP000049855">
    <property type="component" value="Unassembled WGS sequence"/>
</dbReference>
<name>A0A0U1L029_9FIRM</name>
<dbReference type="PANTHER" id="PTHR24567:SF58">
    <property type="entry name" value="CYCLIC AMP-BINDING REGULATORY PROTEIN"/>
    <property type="match status" value="1"/>
</dbReference>
<evidence type="ECO:0000256" key="2">
    <source>
        <dbReference type="ARBA" id="ARBA00023125"/>
    </source>
</evidence>
<dbReference type="GO" id="GO:0003700">
    <property type="term" value="F:DNA-binding transcription factor activity"/>
    <property type="evidence" value="ECO:0007669"/>
    <property type="project" value="TreeGrafter"/>
</dbReference>
<dbReference type="PROSITE" id="PS50042">
    <property type="entry name" value="CNMP_BINDING_3"/>
    <property type="match status" value="1"/>
</dbReference>
<dbReference type="RefSeq" id="WP_021167842.1">
    <property type="nucleotide sequence ID" value="NZ_CTRP01000012.1"/>
</dbReference>
<dbReference type="InterPro" id="IPR050397">
    <property type="entry name" value="Env_Response_Regulators"/>
</dbReference>
<dbReference type="InterPro" id="IPR000595">
    <property type="entry name" value="cNMP-bd_dom"/>
</dbReference>
<dbReference type="Pfam" id="PF13545">
    <property type="entry name" value="HTH_Crp_2"/>
    <property type="match status" value="1"/>
</dbReference>
<protein>
    <submittedName>
        <fullName evidence="5">Hcp transcriptional regulator HcpR (Crp/Fnr family)</fullName>
    </submittedName>
</protein>
<dbReference type="AlphaFoldDB" id="A0A0U1L029"/>
<organism evidence="5 6">
    <name type="scientific">Sporomusa ovata</name>
    <dbReference type="NCBI Taxonomy" id="2378"/>
    <lineage>
        <taxon>Bacteria</taxon>
        <taxon>Bacillati</taxon>
        <taxon>Bacillota</taxon>
        <taxon>Negativicutes</taxon>
        <taxon>Selenomonadales</taxon>
        <taxon>Sporomusaceae</taxon>
        <taxon>Sporomusa</taxon>
    </lineage>
</organism>
<keyword evidence="1" id="KW-0805">Transcription regulation</keyword>
<evidence type="ECO:0000256" key="1">
    <source>
        <dbReference type="ARBA" id="ARBA00023015"/>
    </source>
</evidence>
<dbReference type="PANTHER" id="PTHR24567">
    <property type="entry name" value="CRP FAMILY TRANSCRIPTIONAL REGULATORY PROTEIN"/>
    <property type="match status" value="1"/>
</dbReference>
<evidence type="ECO:0000313" key="5">
    <source>
        <dbReference type="EMBL" id="CQR73030.1"/>
    </source>
</evidence>
<keyword evidence="3" id="KW-0804">Transcription</keyword>
<evidence type="ECO:0000259" key="4">
    <source>
        <dbReference type="PROSITE" id="PS50042"/>
    </source>
</evidence>
<dbReference type="InterPro" id="IPR012318">
    <property type="entry name" value="HTH_CRP"/>
</dbReference>
<dbReference type="EMBL" id="CTRP01000012">
    <property type="protein sequence ID" value="CQR73030.1"/>
    <property type="molecule type" value="Genomic_DNA"/>
</dbReference>
<evidence type="ECO:0000313" key="6">
    <source>
        <dbReference type="Proteomes" id="UP000049855"/>
    </source>
</evidence>
<evidence type="ECO:0000256" key="3">
    <source>
        <dbReference type="ARBA" id="ARBA00023163"/>
    </source>
</evidence>
<dbReference type="InterPro" id="IPR036390">
    <property type="entry name" value="WH_DNA-bd_sf"/>
</dbReference>
<dbReference type="Pfam" id="PF00027">
    <property type="entry name" value="cNMP_binding"/>
    <property type="match status" value="1"/>
</dbReference>
<feature type="domain" description="Cyclic nucleotide-binding" evidence="4">
    <location>
        <begin position="13"/>
        <end position="118"/>
    </location>
</feature>
<dbReference type="GO" id="GO:0003677">
    <property type="term" value="F:DNA binding"/>
    <property type="evidence" value="ECO:0007669"/>
    <property type="project" value="UniProtKB-KW"/>
</dbReference>
<keyword evidence="2" id="KW-0238">DNA-binding</keyword>
<dbReference type="InterPro" id="IPR014710">
    <property type="entry name" value="RmlC-like_jellyroll"/>
</dbReference>
<accession>A0A0U1L029</accession>
<keyword evidence="6" id="KW-1185">Reference proteome</keyword>
<proteinExistence type="predicted"/>
<gene>
    <name evidence="5" type="ORF">SpAn4DRAFT_2262</name>
</gene>
<reference evidence="6" key="1">
    <citation type="submission" date="2015-03" db="EMBL/GenBank/DDBJ databases">
        <authorList>
            <person name="Nijsse Bart"/>
        </authorList>
    </citation>
    <scope>NUCLEOTIDE SEQUENCE [LARGE SCALE GENOMIC DNA]</scope>
</reference>
<dbReference type="CDD" id="cd00038">
    <property type="entry name" value="CAP_ED"/>
    <property type="match status" value="1"/>
</dbReference>
<sequence>MDRIVDVLQKSILFEGKEKTEIKDILSQTEYKICNYKKNEFIFRADQPGTYVGIIIKGSIEAQKNFPSGKIISVMYRKKGEIFGGAAPILDQPHQSDVIAKENSEIILIHKNVLIDLLYKNNTFHKMLSLAATHVTQLNKKIELLSYSSIKQKIAYFLLNNNDNTTHDIIYLPYSKKSWAENLNVSRPSLCRELKTLCDDQIIEVNDKKIKILQKEKLYSLLID</sequence>
<dbReference type="SUPFAM" id="SSF46785">
    <property type="entry name" value="Winged helix' DNA-binding domain"/>
    <property type="match status" value="1"/>
</dbReference>